<dbReference type="RefSeq" id="WP_183401151.1">
    <property type="nucleotide sequence ID" value="NZ_JACIDS010000006.1"/>
</dbReference>
<evidence type="ECO:0000256" key="1">
    <source>
        <dbReference type="SAM" id="Phobius"/>
    </source>
</evidence>
<accession>A0A840AWP0</accession>
<keyword evidence="3" id="KW-1185">Reference proteome</keyword>
<keyword evidence="1" id="KW-1133">Transmembrane helix</keyword>
<dbReference type="Pfam" id="PF11391">
    <property type="entry name" value="DUF2798"/>
    <property type="match status" value="1"/>
</dbReference>
<proteinExistence type="predicted"/>
<sequence length="88" mass="9799">MTYPSSSLGRRKLPARFHAIVFPFILSIFMCGTVSAVSTAKGIGLTPDFVARWCSAWVISWLIAFPVLLLILPMVRRIVGWLVHAPSR</sequence>
<organism evidence="2 3">
    <name type="scientific">Kaistia hirudinis</name>
    <dbReference type="NCBI Taxonomy" id="1293440"/>
    <lineage>
        <taxon>Bacteria</taxon>
        <taxon>Pseudomonadati</taxon>
        <taxon>Pseudomonadota</taxon>
        <taxon>Alphaproteobacteria</taxon>
        <taxon>Hyphomicrobiales</taxon>
        <taxon>Kaistiaceae</taxon>
        <taxon>Kaistia</taxon>
    </lineage>
</organism>
<evidence type="ECO:0000313" key="2">
    <source>
        <dbReference type="EMBL" id="MBB3933507.1"/>
    </source>
</evidence>
<evidence type="ECO:0008006" key="4">
    <source>
        <dbReference type="Google" id="ProtNLM"/>
    </source>
</evidence>
<evidence type="ECO:0000313" key="3">
    <source>
        <dbReference type="Proteomes" id="UP000553963"/>
    </source>
</evidence>
<feature type="transmembrane region" description="Helical" evidence="1">
    <location>
        <begin position="20"/>
        <end position="38"/>
    </location>
</feature>
<dbReference type="InterPro" id="IPR021529">
    <property type="entry name" value="DUF2798"/>
</dbReference>
<protein>
    <recommendedName>
        <fullName evidence="4">DUF2798 domain-containing protein</fullName>
    </recommendedName>
</protein>
<comment type="caution">
    <text evidence="2">The sequence shown here is derived from an EMBL/GenBank/DDBJ whole genome shotgun (WGS) entry which is preliminary data.</text>
</comment>
<keyword evidence="1" id="KW-0472">Membrane</keyword>
<dbReference type="EMBL" id="JACIDS010000006">
    <property type="protein sequence ID" value="MBB3933507.1"/>
    <property type="molecule type" value="Genomic_DNA"/>
</dbReference>
<dbReference type="AlphaFoldDB" id="A0A840AWP0"/>
<keyword evidence="1" id="KW-0812">Transmembrane</keyword>
<dbReference type="Proteomes" id="UP000553963">
    <property type="component" value="Unassembled WGS sequence"/>
</dbReference>
<name>A0A840AWP0_9HYPH</name>
<gene>
    <name evidence="2" type="ORF">GGR25_004580</name>
</gene>
<reference evidence="2 3" key="1">
    <citation type="submission" date="2020-08" db="EMBL/GenBank/DDBJ databases">
        <title>Genomic Encyclopedia of Type Strains, Phase IV (KMG-IV): sequencing the most valuable type-strain genomes for metagenomic binning, comparative biology and taxonomic classification.</title>
        <authorList>
            <person name="Goeker M."/>
        </authorList>
    </citation>
    <scope>NUCLEOTIDE SEQUENCE [LARGE SCALE GENOMIC DNA]</scope>
    <source>
        <strain evidence="2 3">DSM 25966</strain>
    </source>
</reference>
<feature type="transmembrane region" description="Helical" evidence="1">
    <location>
        <begin position="50"/>
        <end position="72"/>
    </location>
</feature>